<keyword evidence="13" id="KW-1185">Reference proteome</keyword>
<sequence>MQIEFTPVIAVVLMSVGILPSLVVVNSLYDEWQKPGVLWFIVSMITGGLWALIYTLMTLIPSPEITRLLANFFWPVVTTAAVSLFLLAYEFVFKEIASRRLVIFLFAPVVILFLLSWGNPANIVFGSNYYVDANGYLRFSMFGDPLRLLVVQIYGYSLAFLAAGMFVGDMIRSDGIHRQQASYLCVVFVILVFSSMIKVGELVPIYYDPTSTVYAFSGLLFAHSIQKHGLLQYGPVARESAFEEIEDIILVVDANDVIIDTNRAGRQQFGSKIYDRSIQDLRSEYATAEDDNPHETVQLDCGDEQRIFSVHSSVLNYGRGIQGKIIILSDITDVTERERELNLLKEIFSRVFRHNIRNDLTVITGYADLITEQQQDNERVAELTAGIVRKSNHLLKQSEKARSIETVIMDDNLVTGSIQDAVDDAISSCELTDNYTVQSTVEAIRVEFHPQFHLAVVELIENAVVHHAGPEQPEITLSTESTDTRVCLIVEDTSGGIPQAEIDVLEAQEETDLQHSSGIGLWLVRYIIKRSNGQLSATNTTEGTRIRIHLPKAND</sequence>
<dbReference type="Gene3D" id="3.30.450.20">
    <property type="entry name" value="PAS domain"/>
    <property type="match status" value="1"/>
</dbReference>
<dbReference type="EC" id="2.7.13.3" evidence="3"/>
<dbReference type="STRING" id="1073996.SAMN05444271_1341"/>
<keyword evidence="10" id="KW-1133">Transmembrane helix</keyword>
<feature type="transmembrane region" description="Helical" evidence="10">
    <location>
        <begin position="72"/>
        <end position="89"/>
    </location>
</feature>
<proteinExistence type="predicted"/>
<evidence type="ECO:0000256" key="7">
    <source>
        <dbReference type="ARBA" id="ARBA00022741"/>
    </source>
</evidence>
<dbReference type="InterPro" id="IPR050980">
    <property type="entry name" value="2C_sensor_his_kinase"/>
</dbReference>
<dbReference type="PANTHER" id="PTHR44936">
    <property type="entry name" value="SENSOR PROTEIN CREC"/>
    <property type="match status" value="1"/>
</dbReference>
<dbReference type="InterPro" id="IPR031621">
    <property type="entry name" value="HisKA_7TM"/>
</dbReference>
<reference evidence="12 13" key="1">
    <citation type="submission" date="2016-10" db="EMBL/GenBank/DDBJ databases">
        <authorList>
            <person name="de Groot N.N."/>
        </authorList>
    </citation>
    <scope>NUCLEOTIDE SEQUENCE [LARGE SCALE GENOMIC DNA]</scope>
    <source>
        <strain evidence="12 13">DSM 22187</strain>
    </source>
</reference>
<evidence type="ECO:0000313" key="12">
    <source>
        <dbReference type="EMBL" id="SEJ23746.1"/>
    </source>
</evidence>
<evidence type="ECO:0000256" key="5">
    <source>
        <dbReference type="ARBA" id="ARBA00022553"/>
    </source>
</evidence>
<dbReference type="GO" id="GO:0005524">
    <property type="term" value="F:ATP binding"/>
    <property type="evidence" value="ECO:0007669"/>
    <property type="project" value="UniProtKB-KW"/>
</dbReference>
<evidence type="ECO:0000256" key="1">
    <source>
        <dbReference type="ARBA" id="ARBA00000085"/>
    </source>
</evidence>
<dbReference type="AlphaFoldDB" id="A0A1H6X6Q2"/>
<dbReference type="SUPFAM" id="SSF47384">
    <property type="entry name" value="Homodimeric domain of signal transducing histidine kinase"/>
    <property type="match status" value="1"/>
</dbReference>
<evidence type="ECO:0000313" key="13">
    <source>
        <dbReference type="Proteomes" id="UP000198888"/>
    </source>
</evidence>
<keyword evidence="9" id="KW-0067">ATP-binding</keyword>
<dbReference type="InterPro" id="IPR003661">
    <property type="entry name" value="HisK_dim/P_dom"/>
</dbReference>
<accession>A0A2H4PYV7</accession>
<comment type="subcellular location">
    <subcellularLocation>
        <location evidence="2">Cell membrane</location>
        <topology evidence="2">Multi-pass membrane protein</topology>
    </subcellularLocation>
</comment>
<dbReference type="PRINTS" id="PR00344">
    <property type="entry name" value="BCTRLSENSOR"/>
</dbReference>
<keyword evidence="8 12" id="KW-0418">Kinase</keyword>
<accession>A0A1H6X6Q2</accession>
<dbReference type="InterPro" id="IPR004358">
    <property type="entry name" value="Sig_transdc_His_kin-like_C"/>
</dbReference>
<dbReference type="Gene3D" id="3.30.565.10">
    <property type="entry name" value="Histidine kinase-like ATPase, C-terminal domain"/>
    <property type="match status" value="1"/>
</dbReference>
<keyword evidence="4" id="KW-1003">Cell membrane</keyword>
<keyword evidence="7" id="KW-0547">Nucleotide-binding</keyword>
<evidence type="ECO:0000256" key="6">
    <source>
        <dbReference type="ARBA" id="ARBA00022679"/>
    </source>
</evidence>
<keyword evidence="10" id="KW-0812">Transmembrane</keyword>
<evidence type="ECO:0000256" key="8">
    <source>
        <dbReference type="ARBA" id="ARBA00022777"/>
    </source>
</evidence>
<dbReference type="CDD" id="cd00082">
    <property type="entry name" value="HisKA"/>
    <property type="match status" value="1"/>
</dbReference>
<dbReference type="Gene3D" id="1.10.287.130">
    <property type="match status" value="1"/>
</dbReference>
<name>A0A1H6X6Q2_9EURY</name>
<keyword evidence="5" id="KW-0597">Phosphoprotein</keyword>
<feature type="transmembrane region" description="Helical" evidence="10">
    <location>
        <begin position="153"/>
        <end position="171"/>
    </location>
</feature>
<dbReference type="GO" id="GO:0000155">
    <property type="term" value="F:phosphorelay sensor kinase activity"/>
    <property type="evidence" value="ECO:0007669"/>
    <property type="project" value="InterPro"/>
</dbReference>
<evidence type="ECO:0000256" key="4">
    <source>
        <dbReference type="ARBA" id="ARBA00022475"/>
    </source>
</evidence>
<dbReference type="SUPFAM" id="SSF55874">
    <property type="entry name" value="ATPase domain of HSP90 chaperone/DNA topoisomerase II/histidine kinase"/>
    <property type="match status" value="1"/>
</dbReference>
<feature type="transmembrane region" description="Helical" evidence="10">
    <location>
        <begin position="183"/>
        <end position="207"/>
    </location>
</feature>
<dbReference type="Proteomes" id="UP000198888">
    <property type="component" value="Unassembled WGS sequence"/>
</dbReference>
<feature type="transmembrane region" description="Helical" evidence="10">
    <location>
        <begin position="37"/>
        <end position="60"/>
    </location>
</feature>
<organism evidence="12 13">
    <name type="scientific">Halohasta litchfieldiae</name>
    <dbReference type="NCBI Taxonomy" id="1073996"/>
    <lineage>
        <taxon>Archaea</taxon>
        <taxon>Methanobacteriati</taxon>
        <taxon>Methanobacteriota</taxon>
        <taxon>Stenosarchaea group</taxon>
        <taxon>Halobacteria</taxon>
        <taxon>Halobacteriales</taxon>
        <taxon>Haloferacaceae</taxon>
        <taxon>Halohasta</taxon>
    </lineage>
</organism>
<feature type="domain" description="Histidine kinase" evidence="11">
    <location>
        <begin position="351"/>
        <end position="554"/>
    </location>
</feature>
<dbReference type="InterPro" id="IPR005467">
    <property type="entry name" value="His_kinase_dom"/>
</dbReference>
<dbReference type="PANTHER" id="PTHR44936:SF10">
    <property type="entry name" value="SENSOR PROTEIN RSTB"/>
    <property type="match status" value="1"/>
</dbReference>
<feature type="transmembrane region" description="Helical" evidence="10">
    <location>
        <begin position="6"/>
        <end position="25"/>
    </location>
</feature>
<evidence type="ECO:0000259" key="11">
    <source>
        <dbReference type="PROSITE" id="PS50109"/>
    </source>
</evidence>
<dbReference type="GO" id="GO:0005886">
    <property type="term" value="C:plasma membrane"/>
    <property type="evidence" value="ECO:0007669"/>
    <property type="project" value="UniProtKB-SubCell"/>
</dbReference>
<evidence type="ECO:0000256" key="9">
    <source>
        <dbReference type="ARBA" id="ARBA00022840"/>
    </source>
</evidence>
<dbReference type="Pfam" id="PF02518">
    <property type="entry name" value="HATPase_c"/>
    <property type="match status" value="1"/>
</dbReference>
<evidence type="ECO:0000256" key="10">
    <source>
        <dbReference type="SAM" id="Phobius"/>
    </source>
</evidence>
<dbReference type="InterPro" id="IPR036890">
    <property type="entry name" value="HATPase_C_sf"/>
</dbReference>
<dbReference type="Pfam" id="PF16927">
    <property type="entry name" value="HisKA_7TM"/>
    <property type="match status" value="1"/>
</dbReference>
<gene>
    <name evidence="12" type="ORF">SAMN05444271_1341</name>
</gene>
<dbReference type="KEGG" id="hae:halTADL_0490"/>
<feature type="transmembrane region" description="Helical" evidence="10">
    <location>
        <begin position="101"/>
        <end position="118"/>
    </location>
</feature>
<dbReference type="InterPro" id="IPR035965">
    <property type="entry name" value="PAS-like_dom_sf"/>
</dbReference>
<comment type="catalytic activity">
    <reaction evidence="1">
        <text>ATP + protein L-histidine = ADP + protein N-phospho-L-histidine.</text>
        <dbReference type="EC" id="2.7.13.3"/>
    </reaction>
</comment>
<dbReference type="SMART" id="SM00387">
    <property type="entry name" value="HATPase_c"/>
    <property type="match status" value="1"/>
</dbReference>
<protein>
    <recommendedName>
        <fullName evidence="3">histidine kinase</fullName>
        <ecNumber evidence="3">2.7.13.3</ecNumber>
    </recommendedName>
</protein>
<dbReference type="PROSITE" id="PS50109">
    <property type="entry name" value="HIS_KIN"/>
    <property type="match status" value="1"/>
</dbReference>
<dbReference type="EMBL" id="FNYR01000034">
    <property type="protein sequence ID" value="SEJ23746.1"/>
    <property type="molecule type" value="Genomic_DNA"/>
</dbReference>
<keyword evidence="10" id="KW-0472">Membrane</keyword>
<keyword evidence="6" id="KW-0808">Transferase</keyword>
<evidence type="ECO:0000256" key="3">
    <source>
        <dbReference type="ARBA" id="ARBA00012438"/>
    </source>
</evidence>
<dbReference type="SUPFAM" id="SSF55785">
    <property type="entry name" value="PYP-like sensor domain (PAS domain)"/>
    <property type="match status" value="1"/>
</dbReference>
<dbReference type="InterPro" id="IPR003594">
    <property type="entry name" value="HATPase_dom"/>
</dbReference>
<evidence type="ECO:0000256" key="2">
    <source>
        <dbReference type="ARBA" id="ARBA00004651"/>
    </source>
</evidence>
<dbReference type="InterPro" id="IPR036097">
    <property type="entry name" value="HisK_dim/P_sf"/>
</dbReference>